<dbReference type="OrthoDB" id="9802264at2"/>
<evidence type="ECO:0000256" key="1">
    <source>
        <dbReference type="ARBA" id="ARBA00022741"/>
    </source>
</evidence>
<proteinExistence type="predicted"/>
<accession>A0A562IZX0</accession>
<evidence type="ECO:0000256" key="2">
    <source>
        <dbReference type="ARBA" id="ARBA00022840"/>
    </source>
</evidence>
<evidence type="ECO:0000259" key="3">
    <source>
        <dbReference type="PROSITE" id="PS50893"/>
    </source>
</evidence>
<gene>
    <name evidence="4" type="ORF">LX59_00514</name>
</gene>
<protein>
    <submittedName>
        <fullName evidence="4">Phosphonate transport system ATP-binding protein</fullName>
    </submittedName>
</protein>
<dbReference type="InterPro" id="IPR017871">
    <property type="entry name" value="ABC_transporter-like_CS"/>
</dbReference>
<keyword evidence="1" id="KW-0547">Nucleotide-binding</keyword>
<dbReference type="EMBL" id="VLKG01000002">
    <property type="protein sequence ID" value="TWH76476.1"/>
    <property type="molecule type" value="Genomic_DNA"/>
</dbReference>
<keyword evidence="2 4" id="KW-0067">ATP-binding</keyword>
<keyword evidence="5" id="KW-1185">Reference proteome</keyword>
<dbReference type="Gene3D" id="3.40.50.300">
    <property type="entry name" value="P-loop containing nucleotide triphosphate hydrolases"/>
    <property type="match status" value="1"/>
</dbReference>
<dbReference type="AlphaFoldDB" id="A0A562IZX0"/>
<dbReference type="PROSITE" id="PS50893">
    <property type="entry name" value="ABC_TRANSPORTER_2"/>
    <property type="match status" value="1"/>
</dbReference>
<dbReference type="InterPro" id="IPR015854">
    <property type="entry name" value="ABC_transpr_LolD-like"/>
</dbReference>
<dbReference type="Proteomes" id="UP000319627">
    <property type="component" value="Unassembled WGS sequence"/>
</dbReference>
<dbReference type="GO" id="GO:0005886">
    <property type="term" value="C:plasma membrane"/>
    <property type="evidence" value="ECO:0007669"/>
    <property type="project" value="TreeGrafter"/>
</dbReference>
<dbReference type="SUPFAM" id="SSF52540">
    <property type="entry name" value="P-loop containing nucleoside triphosphate hydrolases"/>
    <property type="match status" value="1"/>
</dbReference>
<evidence type="ECO:0000313" key="5">
    <source>
        <dbReference type="Proteomes" id="UP000319627"/>
    </source>
</evidence>
<feature type="domain" description="ABC transporter" evidence="3">
    <location>
        <begin position="14"/>
        <end position="257"/>
    </location>
</feature>
<organism evidence="4 5">
    <name type="scientific">Azomonas agilis</name>
    <dbReference type="NCBI Taxonomy" id="116849"/>
    <lineage>
        <taxon>Bacteria</taxon>
        <taxon>Pseudomonadati</taxon>
        <taxon>Pseudomonadota</taxon>
        <taxon>Gammaproteobacteria</taxon>
        <taxon>Pseudomonadales</taxon>
        <taxon>Pseudomonadaceae</taxon>
        <taxon>Azomonas</taxon>
    </lineage>
</organism>
<dbReference type="GO" id="GO:0016887">
    <property type="term" value="F:ATP hydrolysis activity"/>
    <property type="evidence" value="ECO:0007669"/>
    <property type="project" value="InterPro"/>
</dbReference>
<dbReference type="PANTHER" id="PTHR24220">
    <property type="entry name" value="IMPORT ATP-BINDING PROTEIN"/>
    <property type="match status" value="1"/>
</dbReference>
<comment type="caution">
    <text evidence="4">The sequence shown here is derived from an EMBL/GenBank/DDBJ whole genome shotgun (WGS) entry which is preliminary data.</text>
</comment>
<dbReference type="Pfam" id="PF00005">
    <property type="entry name" value="ABC_tran"/>
    <property type="match status" value="1"/>
</dbReference>
<dbReference type="InterPro" id="IPR027417">
    <property type="entry name" value="P-loop_NTPase"/>
</dbReference>
<reference evidence="4 5" key="1">
    <citation type="submission" date="2019-07" db="EMBL/GenBank/DDBJ databases">
        <title>Genomic Encyclopedia of Type Strains, Phase I: the one thousand microbial genomes (KMG-I) project.</title>
        <authorList>
            <person name="Kyrpides N."/>
        </authorList>
    </citation>
    <scope>NUCLEOTIDE SEQUENCE [LARGE SCALE GENOMIC DNA]</scope>
    <source>
        <strain evidence="4 5">DSM 375</strain>
    </source>
</reference>
<dbReference type="PROSITE" id="PS00211">
    <property type="entry name" value="ABC_TRANSPORTER_1"/>
    <property type="match status" value="1"/>
</dbReference>
<name>A0A562IZX0_9GAMM</name>
<sequence>MSVSINHPGEGVALRVHGLSKCFAGATHPVWSDVSFDIPQGQRVAIIGGNGAGKSTLLRCCMRLIEPDTGEVYFGNHNISGLRGQALSRVRSRVGFIFQKHNLVNRLSVLTNVLHGGMAWARTPRMWFQGIAACEHREYALHCLEQVKLAHLSKQLAGELSGGQSQRVAIARALMQKPDMIFADEPVASLDPQAGEDVMQVFSNLAHTQSLTLVFVTHHLEHAVRYADRVLGLQNFGLSLDAASHSLSASQLRGMYD</sequence>
<dbReference type="GO" id="GO:0005524">
    <property type="term" value="F:ATP binding"/>
    <property type="evidence" value="ECO:0007669"/>
    <property type="project" value="UniProtKB-KW"/>
</dbReference>
<dbReference type="SMART" id="SM00382">
    <property type="entry name" value="AAA"/>
    <property type="match status" value="1"/>
</dbReference>
<dbReference type="InterPro" id="IPR003439">
    <property type="entry name" value="ABC_transporter-like_ATP-bd"/>
</dbReference>
<evidence type="ECO:0000313" key="4">
    <source>
        <dbReference type="EMBL" id="TWH76476.1"/>
    </source>
</evidence>
<dbReference type="RefSeq" id="WP_144570276.1">
    <property type="nucleotide sequence ID" value="NZ_VLKG01000002.1"/>
</dbReference>
<dbReference type="GO" id="GO:0022857">
    <property type="term" value="F:transmembrane transporter activity"/>
    <property type="evidence" value="ECO:0007669"/>
    <property type="project" value="TreeGrafter"/>
</dbReference>
<dbReference type="InterPro" id="IPR003593">
    <property type="entry name" value="AAA+_ATPase"/>
</dbReference>